<gene>
    <name evidence="7" type="ORF">METZ01_LOCUS166202</name>
</gene>
<accession>A0A382BHQ2</accession>
<organism evidence="7">
    <name type="scientific">marine metagenome</name>
    <dbReference type="NCBI Taxonomy" id="408172"/>
    <lineage>
        <taxon>unclassified sequences</taxon>
        <taxon>metagenomes</taxon>
        <taxon>ecological metagenomes</taxon>
    </lineage>
</organism>
<evidence type="ECO:0000256" key="4">
    <source>
        <dbReference type="ARBA" id="ARBA00022801"/>
    </source>
</evidence>
<dbReference type="GO" id="GO:0008233">
    <property type="term" value="F:peptidase activity"/>
    <property type="evidence" value="ECO:0007669"/>
    <property type="project" value="UniProtKB-KW"/>
</dbReference>
<comment type="similarity">
    <text evidence="1">Belongs to the peptidase M20A family.</text>
</comment>
<dbReference type="Gene3D" id="3.40.630.10">
    <property type="entry name" value="Zn peptidases"/>
    <property type="match status" value="1"/>
</dbReference>
<dbReference type="InterPro" id="IPR036264">
    <property type="entry name" value="Bact_exopeptidase_dim_dom"/>
</dbReference>
<dbReference type="PROSITE" id="PS00758">
    <property type="entry name" value="ARGE_DAPE_CPG2_1"/>
    <property type="match status" value="1"/>
</dbReference>
<feature type="non-terminal residue" evidence="7">
    <location>
        <position position="445"/>
    </location>
</feature>
<dbReference type="SUPFAM" id="SSF55031">
    <property type="entry name" value="Bacterial exopeptidase dimerisation domain"/>
    <property type="match status" value="1"/>
</dbReference>
<reference evidence="7" key="1">
    <citation type="submission" date="2018-05" db="EMBL/GenBank/DDBJ databases">
        <authorList>
            <person name="Lanie J.A."/>
            <person name="Ng W.-L."/>
            <person name="Kazmierczak K.M."/>
            <person name="Andrzejewski T.M."/>
            <person name="Davidsen T.M."/>
            <person name="Wayne K.J."/>
            <person name="Tettelin H."/>
            <person name="Glass J.I."/>
            <person name="Rusch D."/>
            <person name="Podicherti R."/>
            <person name="Tsui H.-C.T."/>
            <person name="Winkler M.E."/>
        </authorList>
    </citation>
    <scope>NUCLEOTIDE SEQUENCE</scope>
</reference>
<dbReference type="EMBL" id="UINC01029874">
    <property type="protein sequence ID" value="SVB13348.1"/>
    <property type="molecule type" value="Genomic_DNA"/>
</dbReference>
<evidence type="ECO:0000256" key="1">
    <source>
        <dbReference type="ARBA" id="ARBA00006247"/>
    </source>
</evidence>
<proteinExistence type="inferred from homology"/>
<dbReference type="SUPFAM" id="SSF53187">
    <property type="entry name" value="Zn-dependent exopeptidases"/>
    <property type="match status" value="1"/>
</dbReference>
<dbReference type="GO" id="GO:0006508">
    <property type="term" value="P:proteolysis"/>
    <property type="evidence" value="ECO:0007669"/>
    <property type="project" value="UniProtKB-KW"/>
</dbReference>
<keyword evidence="2" id="KW-0645">Protease</keyword>
<evidence type="ECO:0000256" key="2">
    <source>
        <dbReference type="ARBA" id="ARBA00022670"/>
    </source>
</evidence>
<protein>
    <recommendedName>
        <fullName evidence="6">Peptidase M20 dimerisation domain-containing protein</fullName>
    </recommendedName>
</protein>
<evidence type="ECO:0000259" key="6">
    <source>
        <dbReference type="Pfam" id="PF07687"/>
    </source>
</evidence>
<keyword evidence="3" id="KW-0479">Metal-binding</keyword>
<name>A0A382BHQ2_9ZZZZ</name>
<dbReference type="InterPro" id="IPR011650">
    <property type="entry name" value="Peptidase_M20_dimer"/>
</dbReference>
<dbReference type="NCBIfam" id="NF006596">
    <property type="entry name" value="PRK09133.1"/>
    <property type="match status" value="1"/>
</dbReference>
<dbReference type="InterPro" id="IPR001261">
    <property type="entry name" value="ArgE/DapE_CS"/>
</dbReference>
<evidence type="ECO:0000256" key="3">
    <source>
        <dbReference type="ARBA" id="ARBA00022723"/>
    </source>
</evidence>
<evidence type="ECO:0000256" key="5">
    <source>
        <dbReference type="ARBA" id="ARBA00022833"/>
    </source>
</evidence>
<feature type="domain" description="Peptidase M20 dimerisation" evidence="6">
    <location>
        <begin position="217"/>
        <end position="364"/>
    </location>
</feature>
<dbReference type="Pfam" id="PF07687">
    <property type="entry name" value="M20_dimer"/>
    <property type="match status" value="1"/>
</dbReference>
<dbReference type="PANTHER" id="PTHR45962:SF1">
    <property type="entry name" value="N-FATTY-ACYL-AMINO ACID SYNTHASE_HYDROLASE PM20D1"/>
    <property type="match status" value="1"/>
</dbReference>
<dbReference type="AlphaFoldDB" id="A0A382BHQ2"/>
<evidence type="ECO:0000313" key="7">
    <source>
        <dbReference type="EMBL" id="SVB13348.1"/>
    </source>
</evidence>
<sequence length="445" mass="48241">MLRLTTLVLVLTFVIDTAAESSVAPRSRDEVFARQLFADVISMDTSVIKAETPRMVAYLSRHLQDAGFGANEIIEVPFDSGMASLIVKYTGSSPEKEAIGFMAHLDVVTAFRKDWELDPFTLTEHDGYFIGRGTADNKAGVVGLTATFIKLKKAGYIPGRTLYLIFTSDEETGMVSTKHIAQNLSHLLNIEYAINSDAFSGNLTQDGQPLGYNVQSAEKGYRSYTLTVRNPGGHSSAPRDDNAIYQLANALLKIEKYRFPTMINEISAGMLRSAAVSSKQATADAINRLLLDPTDLEATEVIISDPLLTTVIRTTCVATMLEAGHAENALPQSASATVNCRIMPAMSTGEVYERLTRIIDDDGVEISVIDEGNIGPASPIREDVMAALSDALQEYPGVELIPFMASYGTDGKEFRLVGTPVYGSSGIFMDPSEAYAHGLNEKIPV</sequence>
<dbReference type="InterPro" id="IPR002933">
    <property type="entry name" value="Peptidase_M20"/>
</dbReference>
<dbReference type="Pfam" id="PF01546">
    <property type="entry name" value="Peptidase_M20"/>
    <property type="match status" value="1"/>
</dbReference>
<dbReference type="PROSITE" id="PS00759">
    <property type="entry name" value="ARGE_DAPE_CPG2_2"/>
    <property type="match status" value="1"/>
</dbReference>
<keyword evidence="5" id="KW-0862">Zinc</keyword>
<dbReference type="GO" id="GO:0046872">
    <property type="term" value="F:metal ion binding"/>
    <property type="evidence" value="ECO:0007669"/>
    <property type="project" value="UniProtKB-KW"/>
</dbReference>
<dbReference type="Gene3D" id="3.30.70.360">
    <property type="match status" value="1"/>
</dbReference>
<dbReference type="Gene3D" id="1.10.150.900">
    <property type="match status" value="1"/>
</dbReference>
<dbReference type="InterPro" id="IPR047177">
    <property type="entry name" value="Pept_M20A"/>
</dbReference>
<dbReference type="PANTHER" id="PTHR45962">
    <property type="entry name" value="N-FATTY-ACYL-AMINO ACID SYNTHASE/HYDROLASE PM20D1"/>
    <property type="match status" value="1"/>
</dbReference>
<keyword evidence="4" id="KW-0378">Hydrolase</keyword>